<evidence type="ECO:0000256" key="1">
    <source>
        <dbReference type="SAM" id="Phobius"/>
    </source>
</evidence>
<reference evidence="2 3" key="1">
    <citation type="journal article" date="2011" name="J. Genet. Genomics">
        <title>Unraveling the Acidithiobacillus caldus complete genome and its central metabolisms for carbon assimilation.</title>
        <authorList>
            <person name="You X.Y."/>
            <person name="Guo X."/>
            <person name="Zheng H.J."/>
            <person name="Zhang M.J."/>
            <person name="Liu L.J."/>
            <person name="Zhu Y.Q."/>
            <person name="Zhu B."/>
            <person name="Wang S.Y."/>
            <person name="Zhao G.P."/>
            <person name="Poetsch A."/>
            <person name="Jiang C.Y."/>
            <person name="Liu S.J."/>
        </authorList>
    </citation>
    <scope>NUCLEOTIDE SEQUENCE [LARGE SCALE GENOMIC DNA]</scope>
    <source>
        <strain evidence="2 3">SM-1</strain>
    </source>
</reference>
<gene>
    <name evidence="2" type="ordered locus">Atc_1139</name>
</gene>
<dbReference type="AlphaFoldDB" id="F9ZLB9"/>
<organism evidence="2 3">
    <name type="scientific">Acidithiobacillus caldus (strain SM-1)</name>
    <dbReference type="NCBI Taxonomy" id="990288"/>
    <lineage>
        <taxon>Bacteria</taxon>
        <taxon>Pseudomonadati</taxon>
        <taxon>Pseudomonadota</taxon>
        <taxon>Acidithiobacillia</taxon>
        <taxon>Acidithiobacillales</taxon>
        <taxon>Acidithiobacillaceae</taxon>
        <taxon>Acidithiobacillus</taxon>
    </lineage>
</organism>
<feature type="transmembrane region" description="Helical" evidence="1">
    <location>
        <begin position="127"/>
        <end position="151"/>
    </location>
</feature>
<proteinExistence type="predicted"/>
<feature type="transmembrane region" description="Helical" evidence="1">
    <location>
        <begin position="222"/>
        <end position="243"/>
    </location>
</feature>
<evidence type="ECO:0000313" key="3">
    <source>
        <dbReference type="Proteomes" id="UP000006135"/>
    </source>
</evidence>
<dbReference type="HOGENOM" id="CLU_876113_0_0_6"/>
<keyword evidence="1" id="KW-0472">Membrane</keyword>
<keyword evidence="1" id="KW-1133">Transmembrane helix</keyword>
<dbReference type="EMBL" id="CP002573">
    <property type="protein sequence ID" value="AEK57788.1"/>
    <property type="molecule type" value="Genomic_DNA"/>
</dbReference>
<keyword evidence="1" id="KW-0812">Transmembrane</keyword>
<sequence length="317" mass="35647">MKGGRSYYEVGANTIGSMIYPPLFDHYFSRDIQQYNSSTSFLSSWVPFLSLSRTRRFYHRMKESPFWSALFEAYSQAGDGDKKFKIEQIRNKAQSQSGGYIGQPFSEDAAKGVFHLMSRASPHTTRFVWWASYLVLFVAEILFGFVLFSSISAETFRQPSPGHPFWWVDGSWSKIFYGLMLFYIFSIGCLSPIASLLNILVTRIRQFGVHKMHRPKVLNRKHVRVIALLTFGFYVLSAVLYSYGAGHGYGRFVGHLSNTLGIPKIAHALGRFAATVALPFAIKEIGLLGSVTRPLAEKLLGHAIRGTNLSLGLLKSC</sequence>
<protein>
    <submittedName>
        <fullName evidence="2">Uncharacterized protein</fullName>
    </submittedName>
</protein>
<dbReference type="KEGG" id="acu:Atc_1139"/>
<name>F9ZLB9_ACICS</name>
<keyword evidence="3" id="KW-1185">Reference proteome</keyword>
<feature type="transmembrane region" description="Helical" evidence="1">
    <location>
        <begin position="175"/>
        <end position="201"/>
    </location>
</feature>
<accession>F9ZLB9</accession>
<dbReference type="Proteomes" id="UP000006135">
    <property type="component" value="Chromosome"/>
</dbReference>
<evidence type="ECO:0000313" key="2">
    <source>
        <dbReference type="EMBL" id="AEK57788.1"/>
    </source>
</evidence>